<sequence length="192" mass="21315">MTLLTEEDVVNKTFTETRPREREVGYNQDEVDDFLDEVAETIKNLIEERDKLRDELAQSKARVGELEAGAAPEQPAAAAAPAQTSADTGDLSGPAAGVLALAQQLHDKYVNEGKEEGDRILAEANTESARIIKEAEDQHNRTLTQLEQERGLLERKIAELRDFERDYRSRMKSYLESLLSNVESGQTGAGNL</sequence>
<dbReference type="AlphaFoldDB" id="A0A3Q9G2L8"/>
<dbReference type="GO" id="GO:0005737">
    <property type="term" value="C:cytoplasm"/>
    <property type="evidence" value="ECO:0007669"/>
    <property type="project" value="UniProtKB-SubCell"/>
</dbReference>
<dbReference type="PANTHER" id="PTHR35794">
    <property type="entry name" value="CELL DIVISION PROTEIN DIVIVA"/>
    <property type="match status" value="1"/>
</dbReference>
<feature type="region of interest" description="Disordered" evidence="10">
    <location>
        <begin position="63"/>
        <end position="91"/>
    </location>
</feature>
<feature type="compositionally biased region" description="Low complexity" evidence="10">
    <location>
        <begin position="67"/>
        <end position="83"/>
    </location>
</feature>
<dbReference type="InterPro" id="IPR007793">
    <property type="entry name" value="DivIVA_fam"/>
</dbReference>
<dbReference type="OrthoDB" id="9815492at2"/>
<dbReference type="PANTHER" id="PTHR35794:SF2">
    <property type="entry name" value="CELL DIVISION PROTEIN DIVIVA"/>
    <property type="match status" value="1"/>
</dbReference>
<reference evidence="11 12" key="1">
    <citation type="submission" date="2018-12" db="EMBL/GenBank/DDBJ databases">
        <title>Complete genome sequence of Flaviflexus sp. H23T48.</title>
        <authorList>
            <person name="Bae J.-W."/>
            <person name="Lee J.-Y."/>
        </authorList>
    </citation>
    <scope>NUCLEOTIDE SEQUENCE [LARGE SCALE GENOMIC DNA]</scope>
    <source>
        <strain evidence="11 12">H23T48</strain>
    </source>
</reference>
<name>A0A3Q9G2L8_9ACTO</name>
<dbReference type="InterPro" id="IPR019933">
    <property type="entry name" value="DivIVA_domain"/>
</dbReference>
<evidence type="ECO:0000256" key="6">
    <source>
        <dbReference type="ARBA" id="ARBA00023054"/>
    </source>
</evidence>
<comment type="similarity">
    <text evidence="2">Belongs to the DivIVA family.</text>
</comment>
<evidence type="ECO:0000256" key="8">
    <source>
        <dbReference type="ARBA" id="ARBA00031737"/>
    </source>
</evidence>
<dbReference type="RefSeq" id="WP_126703042.1">
    <property type="nucleotide sequence ID" value="NZ_CP034593.1"/>
</dbReference>
<evidence type="ECO:0000313" key="11">
    <source>
        <dbReference type="EMBL" id="AZQ76233.1"/>
    </source>
</evidence>
<keyword evidence="6 9" id="KW-0175">Coiled coil</keyword>
<keyword evidence="12" id="KW-1185">Reference proteome</keyword>
<evidence type="ECO:0000256" key="4">
    <source>
        <dbReference type="ARBA" id="ARBA00022490"/>
    </source>
</evidence>
<organism evidence="11 12">
    <name type="scientific">Flaviflexus ciconiae</name>
    <dbReference type="NCBI Taxonomy" id="2496867"/>
    <lineage>
        <taxon>Bacteria</taxon>
        <taxon>Bacillati</taxon>
        <taxon>Actinomycetota</taxon>
        <taxon>Actinomycetes</taxon>
        <taxon>Actinomycetales</taxon>
        <taxon>Actinomycetaceae</taxon>
        <taxon>Flaviflexus</taxon>
    </lineage>
</organism>
<evidence type="ECO:0000256" key="2">
    <source>
        <dbReference type="ARBA" id="ARBA00009008"/>
    </source>
</evidence>
<dbReference type="Pfam" id="PF05103">
    <property type="entry name" value="DivIVA"/>
    <property type="match status" value="1"/>
</dbReference>
<accession>A0A3Q9G2L8</accession>
<evidence type="ECO:0000256" key="10">
    <source>
        <dbReference type="SAM" id="MobiDB-lite"/>
    </source>
</evidence>
<protein>
    <recommendedName>
        <fullName evidence="3">Cell wall synthesis protein Wag31</fullName>
    </recommendedName>
    <alternativeName>
        <fullName evidence="8">Antigen 84</fullName>
    </alternativeName>
</protein>
<evidence type="ECO:0000256" key="3">
    <source>
        <dbReference type="ARBA" id="ARBA00018787"/>
    </source>
</evidence>
<dbReference type="KEGG" id="flh:EJ997_01665"/>
<keyword evidence="7" id="KW-0131">Cell cycle</keyword>
<evidence type="ECO:0000256" key="5">
    <source>
        <dbReference type="ARBA" id="ARBA00022618"/>
    </source>
</evidence>
<dbReference type="Gene3D" id="6.10.250.660">
    <property type="match status" value="1"/>
</dbReference>
<comment type="subcellular location">
    <subcellularLocation>
        <location evidence="1">Cytoplasm</location>
    </subcellularLocation>
</comment>
<evidence type="ECO:0000313" key="12">
    <source>
        <dbReference type="Proteomes" id="UP000280344"/>
    </source>
</evidence>
<dbReference type="NCBIfam" id="TIGR03544">
    <property type="entry name" value="DivI1A_domain"/>
    <property type="match status" value="1"/>
</dbReference>
<dbReference type="EMBL" id="CP034593">
    <property type="protein sequence ID" value="AZQ76233.1"/>
    <property type="molecule type" value="Genomic_DNA"/>
</dbReference>
<proteinExistence type="inferred from homology"/>
<gene>
    <name evidence="11" type="ORF">EJ997_01665</name>
</gene>
<evidence type="ECO:0000256" key="7">
    <source>
        <dbReference type="ARBA" id="ARBA00023306"/>
    </source>
</evidence>
<keyword evidence="4" id="KW-0963">Cytoplasm</keyword>
<dbReference type="GO" id="GO:0051301">
    <property type="term" value="P:cell division"/>
    <property type="evidence" value="ECO:0007669"/>
    <property type="project" value="UniProtKB-KW"/>
</dbReference>
<evidence type="ECO:0000256" key="1">
    <source>
        <dbReference type="ARBA" id="ARBA00004496"/>
    </source>
</evidence>
<feature type="coiled-coil region" evidence="9">
    <location>
        <begin position="129"/>
        <end position="166"/>
    </location>
</feature>
<keyword evidence="5" id="KW-0132">Cell division</keyword>
<dbReference type="Proteomes" id="UP000280344">
    <property type="component" value="Chromosome"/>
</dbReference>
<evidence type="ECO:0000256" key="9">
    <source>
        <dbReference type="SAM" id="Coils"/>
    </source>
</evidence>